<dbReference type="GO" id="GO:1902936">
    <property type="term" value="F:phosphatidylinositol bisphosphate binding"/>
    <property type="evidence" value="ECO:0007669"/>
    <property type="project" value="TreeGrafter"/>
</dbReference>
<dbReference type="CDD" id="cd00170">
    <property type="entry name" value="SEC14"/>
    <property type="match status" value="1"/>
</dbReference>
<keyword evidence="3" id="KW-1185">Reference proteome</keyword>
<dbReference type="EMBL" id="CH916372">
    <property type="protein sequence ID" value="EDV98753.1"/>
    <property type="molecule type" value="Genomic_DNA"/>
</dbReference>
<evidence type="ECO:0000313" key="3">
    <source>
        <dbReference type="Proteomes" id="UP000001070"/>
    </source>
</evidence>
<protein>
    <submittedName>
        <fullName evidence="2">GH13493</fullName>
    </submittedName>
</protein>
<gene>
    <name evidence="2" type="primary">Dgri\GH13493</name>
    <name evidence="2" type="ORF">Dgri_GH13493</name>
</gene>
<dbReference type="InterPro" id="IPR001251">
    <property type="entry name" value="CRAL-TRIO_dom"/>
</dbReference>
<dbReference type="AlphaFoldDB" id="B4JPC3"/>
<dbReference type="eggNOG" id="KOG1471">
    <property type="taxonomic scope" value="Eukaryota"/>
</dbReference>
<dbReference type="HOGENOM" id="CLU_1027684_0_0_1"/>
<dbReference type="InterPro" id="IPR036865">
    <property type="entry name" value="CRAL-TRIO_dom_sf"/>
</dbReference>
<accession>B4JPC3</accession>
<dbReference type="OrthoDB" id="1434354at2759"/>
<dbReference type="OMA" id="AYYDFKL"/>
<dbReference type="PANTHER" id="PTHR10174">
    <property type="entry name" value="ALPHA-TOCOPHEROL TRANSFER PROTEIN-RELATED"/>
    <property type="match status" value="1"/>
</dbReference>
<evidence type="ECO:0000313" key="2">
    <source>
        <dbReference type="EMBL" id="EDV98753.1"/>
    </source>
</evidence>
<dbReference type="PRINTS" id="PR00180">
    <property type="entry name" value="CRETINALDHBP"/>
</dbReference>
<dbReference type="SUPFAM" id="SSF46938">
    <property type="entry name" value="CRAL/TRIO N-terminal domain"/>
    <property type="match status" value="1"/>
</dbReference>
<dbReference type="STRING" id="7222.B4JPC3"/>
<dbReference type="Gene3D" id="1.10.8.20">
    <property type="entry name" value="N-terminal domain of phosphatidylinositol transfer protein sec14p"/>
    <property type="match status" value="1"/>
</dbReference>
<dbReference type="Proteomes" id="UP000001070">
    <property type="component" value="Unassembled WGS sequence"/>
</dbReference>
<dbReference type="SUPFAM" id="SSF52087">
    <property type="entry name" value="CRAL/TRIO domain"/>
    <property type="match status" value="1"/>
</dbReference>
<organism evidence="3">
    <name type="scientific">Drosophila grimshawi</name>
    <name type="common">Hawaiian fruit fly</name>
    <name type="synonym">Idiomyia grimshawi</name>
    <dbReference type="NCBI Taxonomy" id="7222"/>
    <lineage>
        <taxon>Eukaryota</taxon>
        <taxon>Metazoa</taxon>
        <taxon>Ecdysozoa</taxon>
        <taxon>Arthropoda</taxon>
        <taxon>Hexapoda</taxon>
        <taxon>Insecta</taxon>
        <taxon>Pterygota</taxon>
        <taxon>Neoptera</taxon>
        <taxon>Endopterygota</taxon>
        <taxon>Diptera</taxon>
        <taxon>Brachycera</taxon>
        <taxon>Muscomorpha</taxon>
        <taxon>Ephydroidea</taxon>
        <taxon>Drosophilidae</taxon>
        <taxon>Drosophila</taxon>
        <taxon>Hawaiian Drosophila</taxon>
    </lineage>
</organism>
<name>B4JPC3_DROGR</name>
<dbReference type="Gene3D" id="3.40.525.10">
    <property type="entry name" value="CRAL-TRIO lipid binding domain"/>
    <property type="match status" value="1"/>
</dbReference>
<dbReference type="PhylomeDB" id="B4JPC3"/>
<dbReference type="KEGG" id="dgr:6566494"/>
<evidence type="ECO:0000259" key="1">
    <source>
        <dbReference type="PROSITE" id="PS50191"/>
    </source>
</evidence>
<dbReference type="PROSITE" id="PS50191">
    <property type="entry name" value="CRAL_TRIO"/>
    <property type="match status" value="1"/>
</dbReference>
<dbReference type="Gene3D" id="1.20.5.1200">
    <property type="entry name" value="Alpha-tocopherol transfer"/>
    <property type="match status" value="1"/>
</dbReference>
<feature type="domain" description="CRAL-TRIO" evidence="1">
    <location>
        <begin position="92"/>
        <end position="243"/>
    </location>
</feature>
<reference evidence="2 3" key="1">
    <citation type="journal article" date="2007" name="Nature">
        <title>Evolution of genes and genomes on the Drosophila phylogeny.</title>
        <authorList>
            <consortium name="Drosophila 12 Genomes Consortium"/>
            <person name="Clark A.G."/>
            <person name="Eisen M.B."/>
            <person name="Smith D.R."/>
            <person name="Bergman C.M."/>
            <person name="Oliver B."/>
            <person name="Markow T.A."/>
            <person name="Kaufman T.C."/>
            <person name="Kellis M."/>
            <person name="Gelbart W."/>
            <person name="Iyer V.N."/>
            <person name="Pollard D.A."/>
            <person name="Sackton T.B."/>
            <person name="Larracuente A.M."/>
            <person name="Singh N.D."/>
            <person name="Abad J.P."/>
            <person name="Abt D.N."/>
            <person name="Adryan B."/>
            <person name="Aguade M."/>
            <person name="Akashi H."/>
            <person name="Anderson W.W."/>
            <person name="Aquadro C.F."/>
            <person name="Ardell D.H."/>
            <person name="Arguello R."/>
            <person name="Artieri C.G."/>
            <person name="Barbash D.A."/>
            <person name="Barker D."/>
            <person name="Barsanti P."/>
            <person name="Batterham P."/>
            <person name="Batzoglou S."/>
            <person name="Begun D."/>
            <person name="Bhutkar A."/>
            <person name="Blanco E."/>
            <person name="Bosak S.A."/>
            <person name="Bradley R.K."/>
            <person name="Brand A.D."/>
            <person name="Brent M.R."/>
            <person name="Brooks A.N."/>
            <person name="Brown R.H."/>
            <person name="Butlin R.K."/>
            <person name="Caggese C."/>
            <person name="Calvi B.R."/>
            <person name="Bernardo de Carvalho A."/>
            <person name="Caspi A."/>
            <person name="Castrezana S."/>
            <person name="Celniker S.E."/>
            <person name="Chang J.L."/>
            <person name="Chapple C."/>
            <person name="Chatterji S."/>
            <person name="Chinwalla A."/>
            <person name="Civetta A."/>
            <person name="Clifton S.W."/>
            <person name="Comeron J.M."/>
            <person name="Costello J.C."/>
            <person name="Coyne J.A."/>
            <person name="Daub J."/>
            <person name="David R.G."/>
            <person name="Delcher A.L."/>
            <person name="Delehaunty K."/>
            <person name="Do C.B."/>
            <person name="Ebling H."/>
            <person name="Edwards K."/>
            <person name="Eickbush T."/>
            <person name="Evans J.D."/>
            <person name="Filipski A."/>
            <person name="Findeiss S."/>
            <person name="Freyhult E."/>
            <person name="Fulton L."/>
            <person name="Fulton R."/>
            <person name="Garcia A.C."/>
            <person name="Gardiner A."/>
            <person name="Garfield D.A."/>
            <person name="Garvin B.E."/>
            <person name="Gibson G."/>
            <person name="Gilbert D."/>
            <person name="Gnerre S."/>
            <person name="Godfrey J."/>
            <person name="Good R."/>
            <person name="Gotea V."/>
            <person name="Gravely B."/>
            <person name="Greenberg A.J."/>
            <person name="Griffiths-Jones S."/>
            <person name="Gross S."/>
            <person name="Guigo R."/>
            <person name="Gustafson E.A."/>
            <person name="Haerty W."/>
            <person name="Hahn M.W."/>
            <person name="Halligan D.L."/>
            <person name="Halpern A.L."/>
            <person name="Halter G.M."/>
            <person name="Han M.V."/>
            <person name="Heger A."/>
            <person name="Hillier L."/>
            <person name="Hinrichs A.S."/>
            <person name="Holmes I."/>
            <person name="Hoskins R.A."/>
            <person name="Hubisz M.J."/>
            <person name="Hultmark D."/>
            <person name="Huntley M.A."/>
            <person name="Jaffe D.B."/>
            <person name="Jagadeeshan S."/>
            <person name="Jeck W.R."/>
            <person name="Johnson J."/>
            <person name="Jones C.D."/>
            <person name="Jordan W.C."/>
            <person name="Karpen G.H."/>
            <person name="Kataoka E."/>
            <person name="Keightley P.D."/>
            <person name="Kheradpour P."/>
            <person name="Kirkness E.F."/>
            <person name="Koerich L.B."/>
            <person name="Kristiansen K."/>
            <person name="Kudrna D."/>
            <person name="Kulathinal R.J."/>
            <person name="Kumar S."/>
            <person name="Kwok R."/>
            <person name="Lander E."/>
            <person name="Langley C.H."/>
            <person name="Lapoint R."/>
            <person name="Lazzaro B.P."/>
            <person name="Lee S.J."/>
            <person name="Levesque L."/>
            <person name="Li R."/>
            <person name="Lin C.F."/>
            <person name="Lin M.F."/>
            <person name="Lindblad-Toh K."/>
            <person name="Llopart A."/>
            <person name="Long M."/>
            <person name="Low L."/>
            <person name="Lozovsky E."/>
            <person name="Lu J."/>
            <person name="Luo M."/>
            <person name="Machado C.A."/>
            <person name="Makalowski W."/>
            <person name="Marzo M."/>
            <person name="Matsuda M."/>
            <person name="Matzkin L."/>
            <person name="McAllister B."/>
            <person name="McBride C.S."/>
            <person name="McKernan B."/>
            <person name="McKernan K."/>
            <person name="Mendez-Lago M."/>
            <person name="Minx P."/>
            <person name="Mollenhauer M.U."/>
            <person name="Montooth K."/>
            <person name="Mount S.M."/>
            <person name="Mu X."/>
            <person name="Myers E."/>
            <person name="Negre B."/>
            <person name="Newfeld S."/>
            <person name="Nielsen R."/>
            <person name="Noor M.A."/>
            <person name="O'Grady P."/>
            <person name="Pachter L."/>
            <person name="Papaceit M."/>
            <person name="Parisi M.J."/>
            <person name="Parisi M."/>
            <person name="Parts L."/>
            <person name="Pedersen J.S."/>
            <person name="Pesole G."/>
            <person name="Phillippy A.M."/>
            <person name="Ponting C.P."/>
            <person name="Pop M."/>
            <person name="Porcelli D."/>
            <person name="Powell J.R."/>
            <person name="Prohaska S."/>
            <person name="Pruitt K."/>
            <person name="Puig M."/>
            <person name="Quesneville H."/>
            <person name="Ram K.R."/>
            <person name="Rand D."/>
            <person name="Rasmussen M.D."/>
            <person name="Reed L.K."/>
            <person name="Reenan R."/>
            <person name="Reily A."/>
            <person name="Remington K.A."/>
            <person name="Rieger T.T."/>
            <person name="Ritchie M.G."/>
            <person name="Robin C."/>
            <person name="Rogers Y.H."/>
            <person name="Rohde C."/>
            <person name="Rozas J."/>
            <person name="Rubenfield M.J."/>
            <person name="Ruiz A."/>
            <person name="Russo S."/>
            <person name="Salzberg S.L."/>
            <person name="Sanchez-Gracia A."/>
            <person name="Saranga D.J."/>
            <person name="Sato H."/>
            <person name="Schaeffer S.W."/>
            <person name="Schatz M.C."/>
            <person name="Schlenke T."/>
            <person name="Schwartz R."/>
            <person name="Segarra C."/>
            <person name="Singh R.S."/>
            <person name="Sirot L."/>
            <person name="Sirota M."/>
            <person name="Sisneros N.B."/>
            <person name="Smith C.D."/>
            <person name="Smith T.F."/>
            <person name="Spieth J."/>
            <person name="Stage D.E."/>
            <person name="Stark A."/>
            <person name="Stephan W."/>
            <person name="Strausberg R.L."/>
            <person name="Strempel S."/>
            <person name="Sturgill D."/>
            <person name="Sutton G."/>
            <person name="Sutton G.G."/>
            <person name="Tao W."/>
            <person name="Teichmann S."/>
            <person name="Tobari Y.N."/>
            <person name="Tomimura Y."/>
            <person name="Tsolas J.M."/>
            <person name="Valente V.L."/>
            <person name="Venter E."/>
            <person name="Venter J.C."/>
            <person name="Vicario S."/>
            <person name="Vieira F.G."/>
            <person name="Vilella A.J."/>
            <person name="Villasante A."/>
            <person name="Walenz B."/>
            <person name="Wang J."/>
            <person name="Wasserman M."/>
            <person name="Watts T."/>
            <person name="Wilson D."/>
            <person name="Wilson R.K."/>
            <person name="Wing R.A."/>
            <person name="Wolfner M.F."/>
            <person name="Wong A."/>
            <person name="Wong G.K."/>
            <person name="Wu C.I."/>
            <person name="Wu G."/>
            <person name="Yamamoto D."/>
            <person name="Yang H.P."/>
            <person name="Yang S.P."/>
            <person name="Yorke J.A."/>
            <person name="Yoshida K."/>
            <person name="Zdobnov E."/>
            <person name="Zhang P."/>
            <person name="Zhang Y."/>
            <person name="Zimin A.V."/>
            <person name="Baldwin J."/>
            <person name="Abdouelleil A."/>
            <person name="Abdulkadir J."/>
            <person name="Abebe A."/>
            <person name="Abera B."/>
            <person name="Abreu J."/>
            <person name="Acer S.C."/>
            <person name="Aftuck L."/>
            <person name="Alexander A."/>
            <person name="An P."/>
            <person name="Anderson E."/>
            <person name="Anderson S."/>
            <person name="Arachi H."/>
            <person name="Azer M."/>
            <person name="Bachantsang P."/>
            <person name="Barry A."/>
            <person name="Bayul T."/>
            <person name="Berlin A."/>
            <person name="Bessette D."/>
            <person name="Bloom T."/>
            <person name="Blye J."/>
            <person name="Boguslavskiy L."/>
            <person name="Bonnet C."/>
            <person name="Boukhgalter B."/>
            <person name="Bourzgui I."/>
            <person name="Brown A."/>
            <person name="Cahill P."/>
            <person name="Channer S."/>
            <person name="Cheshatsang Y."/>
            <person name="Chuda L."/>
            <person name="Citroen M."/>
            <person name="Collymore A."/>
            <person name="Cooke P."/>
            <person name="Costello M."/>
            <person name="D'Aco K."/>
            <person name="Daza R."/>
            <person name="De Haan G."/>
            <person name="DeGray S."/>
            <person name="DeMaso C."/>
            <person name="Dhargay N."/>
            <person name="Dooley K."/>
            <person name="Dooley E."/>
            <person name="Doricent M."/>
            <person name="Dorje P."/>
            <person name="Dorjee K."/>
            <person name="Dupes A."/>
            <person name="Elong R."/>
            <person name="Falk J."/>
            <person name="Farina A."/>
            <person name="Faro S."/>
            <person name="Ferguson D."/>
            <person name="Fisher S."/>
            <person name="Foley C.D."/>
            <person name="Franke A."/>
            <person name="Friedrich D."/>
            <person name="Gadbois L."/>
            <person name="Gearin G."/>
            <person name="Gearin C.R."/>
            <person name="Giannoukos G."/>
            <person name="Goode T."/>
            <person name="Graham J."/>
            <person name="Grandbois E."/>
            <person name="Grewal S."/>
            <person name="Gyaltsen K."/>
            <person name="Hafez N."/>
            <person name="Hagos B."/>
            <person name="Hall J."/>
            <person name="Henson C."/>
            <person name="Hollinger A."/>
            <person name="Honan T."/>
            <person name="Huard M.D."/>
            <person name="Hughes L."/>
            <person name="Hurhula B."/>
            <person name="Husby M.E."/>
            <person name="Kamat A."/>
            <person name="Kanga B."/>
            <person name="Kashin S."/>
            <person name="Khazanovich D."/>
            <person name="Kisner P."/>
            <person name="Lance K."/>
            <person name="Lara M."/>
            <person name="Lee W."/>
            <person name="Lennon N."/>
            <person name="Letendre F."/>
            <person name="LeVine R."/>
            <person name="Lipovsky A."/>
            <person name="Liu X."/>
            <person name="Liu J."/>
            <person name="Liu S."/>
            <person name="Lokyitsang T."/>
            <person name="Lokyitsang Y."/>
            <person name="Lubonja R."/>
            <person name="Lui A."/>
            <person name="MacDonald P."/>
            <person name="Magnisalis V."/>
            <person name="Maru K."/>
            <person name="Matthews C."/>
            <person name="McCusker W."/>
            <person name="McDonough S."/>
            <person name="Mehta T."/>
            <person name="Meldrim J."/>
            <person name="Meneus L."/>
            <person name="Mihai O."/>
            <person name="Mihalev A."/>
            <person name="Mihova T."/>
            <person name="Mittelman R."/>
            <person name="Mlenga V."/>
            <person name="Montmayeur A."/>
            <person name="Mulrain L."/>
            <person name="Navidi A."/>
            <person name="Naylor J."/>
            <person name="Negash T."/>
            <person name="Nguyen T."/>
            <person name="Nguyen N."/>
            <person name="Nicol R."/>
            <person name="Norbu C."/>
            <person name="Norbu N."/>
            <person name="Novod N."/>
            <person name="O'Neill B."/>
            <person name="Osman S."/>
            <person name="Markiewicz E."/>
            <person name="Oyono O.L."/>
            <person name="Patti C."/>
            <person name="Phunkhang P."/>
            <person name="Pierre F."/>
            <person name="Priest M."/>
            <person name="Raghuraman S."/>
            <person name="Rege F."/>
            <person name="Reyes R."/>
            <person name="Rise C."/>
            <person name="Rogov P."/>
            <person name="Ross K."/>
            <person name="Ryan E."/>
            <person name="Settipalli S."/>
            <person name="Shea T."/>
            <person name="Sherpa N."/>
            <person name="Shi L."/>
            <person name="Shih D."/>
            <person name="Sparrow T."/>
            <person name="Spaulding J."/>
            <person name="Stalker J."/>
            <person name="Stange-Thomann N."/>
            <person name="Stavropoulos S."/>
            <person name="Stone C."/>
            <person name="Strader C."/>
            <person name="Tesfaye S."/>
            <person name="Thomson T."/>
            <person name="Thoulutsang Y."/>
            <person name="Thoulutsang D."/>
            <person name="Topham K."/>
            <person name="Topping I."/>
            <person name="Tsamla T."/>
            <person name="Vassiliev H."/>
            <person name="Vo A."/>
            <person name="Wangchuk T."/>
            <person name="Wangdi T."/>
            <person name="Weiand M."/>
            <person name="Wilkinson J."/>
            <person name="Wilson A."/>
            <person name="Yadav S."/>
            <person name="Young G."/>
            <person name="Yu Q."/>
            <person name="Zembek L."/>
            <person name="Zhong D."/>
            <person name="Zimmer A."/>
            <person name="Zwirko Z."/>
            <person name="Jaffe D.B."/>
            <person name="Alvarez P."/>
            <person name="Brockman W."/>
            <person name="Butler J."/>
            <person name="Chin C."/>
            <person name="Gnerre S."/>
            <person name="Grabherr M."/>
            <person name="Kleber M."/>
            <person name="Mauceli E."/>
            <person name="MacCallum I."/>
        </authorList>
    </citation>
    <scope>NUCLEOTIDE SEQUENCE [LARGE SCALE GENOMIC DNA]</scope>
    <source>
        <strain evidence="3">Tucson 15287-2541.00</strain>
    </source>
</reference>
<dbReference type="PANTHER" id="PTHR10174:SF234">
    <property type="entry name" value="SD01558P"/>
    <property type="match status" value="1"/>
</dbReference>
<dbReference type="SMART" id="SM00516">
    <property type="entry name" value="SEC14"/>
    <property type="match status" value="1"/>
</dbReference>
<dbReference type="InParanoid" id="B4JPC3"/>
<dbReference type="SMR" id="B4JPC3"/>
<dbReference type="GO" id="GO:0016020">
    <property type="term" value="C:membrane"/>
    <property type="evidence" value="ECO:0007669"/>
    <property type="project" value="TreeGrafter"/>
</dbReference>
<dbReference type="InterPro" id="IPR036273">
    <property type="entry name" value="CRAL/TRIO_N_dom_sf"/>
</dbReference>
<proteinExistence type="predicted"/>
<sequence>MLFLRTQEKHTDQELFKIKQLRQLVEKSNELQVGTDEIFLTKFLCYTNWDTFKAFQAIHAYYDFKLKHPTWVALHPIEFYARLFYATQCRFVMPHTDKNGRVLVIFKTVDAFQQFPDYLQHLIEMDDLIFESLLMLPRVQQNGITVICDLQGTTRNFLRQFSPTFMKIVNEKNSVLPFSQRIVHIIQRGFLMHVTSSLFLPFMNKDFKERIFTHDGRHLNKLRDMIGMDCLPAEYGGPAVNVLDTNLIVNHLSQNSDYLENLQHYKKLKDN</sequence>
<dbReference type="Pfam" id="PF00650">
    <property type="entry name" value="CRAL_TRIO"/>
    <property type="match status" value="1"/>
</dbReference>